<proteinExistence type="predicted"/>
<sequence>MGSTCSKQKDLPVRAPQPGPGKHEPLMPPQQAADMAEAAQQQLKKQLRNLEDAQHRLEEDIASQSEKAGRLKQAGKTADMAQELKIAQMLEHDLGRIRNNILKTKERQAVVQQQRLDWLQHNIMVSVAPNFLHVDIDAASRANAQLEENNSYARAAGDTVADESEYTKEMDVEELERKFLSNN</sequence>
<evidence type="ECO:0000313" key="3">
    <source>
        <dbReference type="Proteomes" id="UP000815325"/>
    </source>
</evidence>
<gene>
    <name evidence="2" type="ORF">DUNSADRAFT_11319</name>
</gene>
<dbReference type="EMBL" id="MU069477">
    <property type="protein sequence ID" value="KAF5841760.1"/>
    <property type="molecule type" value="Genomic_DNA"/>
</dbReference>
<organism evidence="2 3">
    <name type="scientific">Dunaliella salina</name>
    <name type="common">Green alga</name>
    <name type="synonym">Protococcus salinus</name>
    <dbReference type="NCBI Taxonomy" id="3046"/>
    <lineage>
        <taxon>Eukaryota</taxon>
        <taxon>Viridiplantae</taxon>
        <taxon>Chlorophyta</taxon>
        <taxon>core chlorophytes</taxon>
        <taxon>Chlorophyceae</taxon>
        <taxon>CS clade</taxon>
        <taxon>Chlamydomonadales</taxon>
        <taxon>Dunaliellaceae</taxon>
        <taxon>Dunaliella</taxon>
    </lineage>
</organism>
<feature type="compositionally biased region" description="Low complexity" evidence="1">
    <location>
        <begin position="30"/>
        <end position="43"/>
    </location>
</feature>
<comment type="caution">
    <text evidence="2">The sequence shown here is derived from an EMBL/GenBank/DDBJ whole genome shotgun (WGS) entry which is preliminary data.</text>
</comment>
<evidence type="ECO:0000313" key="2">
    <source>
        <dbReference type="EMBL" id="KAF5841760.1"/>
    </source>
</evidence>
<accession>A0ABQ7H4I0</accession>
<protein>
    <submittedName>
        <fullName evidence="2">Uncharacterized protein</fullName>
    </submittedName>
</protein>
<name>A0ABQ7H4I0_DUNSA</name>
<feature type="region of interest" description="Disordered" evidence="1">
    <location>
        <begin position="1"/>
        <end position="43"/>
    </location>
</feature>
<reference evidence="2" key="1">
    <citation type="submission" date="2017-08" db="EMBL/GenBank/DDBJ databases">
        <authorList>
            <person name="Polle J.E."/>
            <person name="Barry K."/>
            <person name="Cushman J."/>
            <person name="Schmutz J."/>
            <person name="Tran D."/>
            <person name="Hathwaick L.T."/>
            <person name="Yim W.C."/>
            <person name="Jenkins J."/>
            <person name="Mckie-Krisberg Z.M."/>
            <person name="Prochnik S."/>
            <person name="Lindquist E."/>
            <person name="Dockter R.B."/>
            <person name="Adam C."/>
            <person name="Molina H."/>
            <person name="Bunkerborg J."/>
            <person name="Jin E."/>
            <person name="Buchheim M."/>
            <person name="Magnuson J."/>
        </authorList>
    </citation>
    <scope>NUCLEOTIDE SEQUENCE</scope>
    <source>
        <strain evidence="2">CCAP 19/18</strain>
    </source>
</reference>
<dbReference type="Proteomes" id="UP000815325">
    <property type="component" value="Unassembled WGS sequence"/>
</dbReference>
<evidence type="ECO:0000256" key="1">
    <source>
        <dbReference type="SAM" id="MobiDB-lite"/>
    </source>
</evidence>
<keyword evidence="3" id="KW-1185">Reference proteome</keyword>